<keyword evidence="1" id="KW-0732">Signal</keyword>
<protein>
    <recommendedName>
        <fullName evidence="4">Secreted protein</fullName>
    </recommendedName>
</protein>
<evidence type="ECO:0000256" key="1">
    <source>
        <dbReference type="SAM" id="SignalP"/>
    </source>
</evidence>
<organism evidence="2 3">
    <name type="scientific">Pyronema omphalodes (strain CBS 100304)</name>
    <name type="common">Pyronema confluens</name>
    <dbReference type="NCBI Taxonomy" id="1076935"/>
    <lineage>
        <taxon>Eukaryota</taxon>
        <taxon>Fungi</taxon>
        <taxon>Dikarya</taxon>
        <taxon>Ascomycota</taxon>
        <taxon>Pezizomycotina</taxon>
        <taxon>Pezizomycetes</taxon>
        <taxon>Pezizales</taxon>
        <taxon>Pyronemataceae</taxon>
        <taxon>Pyronema</taxon>
    </lineage>
</organism>
<dbReference type="EMBL" id="HF936663">
    <property type="protein sequence ID" value="CCX34902.1"/>
    <property type="molecule type" value="Genomic_DNA"/>
</dbReference>
<sequence length="74" mass="8412">MLFRLSLLWALLRVFGALPGRSRVTLLLFTVPPLCRFYRSAHFTVGPLITNRMTEDPKNVKSIISTATRTSPHK</sequence>
<name>U4LVV3_PYROM</name>
<keyword evidence="3" id="KW-1185">Reference proteome</keyword>
<evidence type="ECO:0000313" key="2">
    <source>
        <dbReference type="EMBL" id="CCX34902.1"/>
    </source>
</evidence>
<evidence type="ECO:0000313" key="3">
    <source>
        <dbReference type="Proteomes" id="UP000018144"/>
    </source>
</evidence>
<reference evidence="2 3" key="1">
    <citation type="journal article" date="2013" name="PLoS Genet.">
        <title>The genome and development-dependent transcriptomes of Pyronema confluens: a window into fungal evolution.</title>
        <authorList>
            <person name="Traeger S."/>
            <person name="Altegoer F."/>
            <person name="Freitag M."/>
            <person name="Gabaldon T."/>
            <person name="Kempken F."/>
            <person name="Kumar A."/>
            <person name="Marcet-Houben M."/>
            <person name="Poggeler S."/>
            <person name="Stajich J.E."/>
            <person name="Nowrousian M."/>
        </authorList>
    </citation>
    <scope>NUCLEOTIDE SEQUENCE [LARGE SCALE GENOMIC DNA]</scope>
    <source>
        <strain evidence="3">CBS 100304</strain>
        <tissue evidence="2">Vegetative mycelium</tissue>
    </source>
</reference>
<feature type="signal peptide" evidence="1">
    <location>
        <begin position="1"/>
        <end position="16"/>
    </location>
</feature>
<evidence type="ECO:0008006" key="4">
    <source>
        <dbReference type="Google" id="ProtNLM"/>
    </source>
</evidence>
<dbReference type="AlphaFoldDB" id="U4LVV3"/>
<accession>U4LVV3</accession>
<dbReference type="Proteomes" id="UP000018144">
    <property type="component" value="Unassembled WGS sequence"/>
</dbReference>
<feature type="chain" id="PRO_5004652447" description="Secreted protein" evidence="1">
    <location>
        <begin position="17"/>
        <end position="74"/>
    </location>
</feature>
<proteinExistence type="predicted"/>
<gene>
    <name evidence="2" type="ORF">PCON_04578</name>
</gene>